<dbReference type="EMBL" id="BAZW01000064">
    <property type="protein sequence ID" value="GAO31844.1"/>
    <property type="molecule type" value="Genomic_DNA"/>
</dbReference>
<reference evidence="4 5" key="1">
    <citation type="journal article" date="2015" name="Microbes Environ.">
        <title>Distribution and evolution of nitrogen fixation genes in the phylum bacteroidetes.</title>
        <authorList>
            <person name="Inoue J."/>
            <person name="Oshima K."/>
            <person name="Suda W."/>
            <person name="Sakamoto M."/>
            <person name="Iino T."/>
            <person name="Noda S."/>
            <person name="Hongoh Y."/>
            <person name="Hattori M."/>
            <person name="Ohkuma M."/>
        </authorList>
    </citation>
    <scope>NUCLEOTIDE SEQUENCE [LARGE SCALE GENOMIC DNA]</scope>
    <source>
        <strain evidence="4">JCM 15548</strain>
    </source>
</reference>
<accession>A0A0E9M2S9</accession>
<proteinExistence type="inferred from homology"/>
<gene>
    <name evidence="4" type="ORF">JCM15548_14246</name>
</gene>
<name>A0A0E9M2S9_9BACT</name>
<evidence type="ECO:0000256" key="2">
    <source>
        <dbReference type="ARBA" id="ARBA00023002"/>
    </source>
</evidence>
<dbReference type="NCBIfam" id="NF004825">
    <property type="entry name" value="PRK06181.1"/>
    <property type="match status" value="1"/>
</dbReference>
<dbReference type="Pfam" id="PF00106">
    <property type="entry name" value="adh_short"/>
    <property type="match status" value="1"/>
</dbReference>
<dbReference type="InterPro" id="IPR036291">
    <property type="entry name" value="NAD(P)-bd_dom_sf"/>
</dbReference>
<dbReference type="PROSITE" id="PS00061">
    <property type="entry name" value="ADH_SHORT"/>
    <property type="match status" value="1"/>
</dbReference>
<dbReference type="Gene3D" id="3.40.50.720">
    <property type="entry name" value="NAD(P)-binding Rossmann-like Domain"/>
    <property type="match status" value="1"/>
</dbReference>
<dbReference type="Proteomes" id="UP000032900">
    <property type="component" value="Unassembled WGS sequence"/>
</dbReference>
<dbReference type="InterPro" id="IPR002347">
    <property type="entry name" value="SDR_fam"/>
</dbReference>
<dbReference type="PRINTS" id="PR00081">
    <property type="entry name" value="GDHRDH"/>
</dbReference>
<sequence>MIITGASSGIGLACAREFARRGASVSLGARSADKLEEIKNEFTAKGYQVSITPTDVSNENDCRQLIEDTVQAFGKIDILINNAGISMRALFKDVELEVMHRLMNVNFWGAVYCTKYALPYLLEQKGSVVGISSVAGFIGLPGRVGYSASKFAMHGFLETLRTENLKTGLHVLIAAPGFTASNVRKSALTATGSLQGETPRSEDKMMSAEEVAVHLIKAIHRRKRTLVLTFLEGKFSVFLRKWWPSLVDRLTYKVMAKEPDSPFK</sequence>
<organism evidence="4 5">
    <name type="scientific">Geofilum rubicundum JCM 15548</name>
    <dbReference type="NCBI Taxonomy" id="1236989"/>
    <lineage>
        <taxon>Bacteria</taxon>
        <taxon>Pseudomonadati</taxon>
        <taxon>Bacteroidota</taxon>
        <taxon>Bacteroidia</taxon>
        <taxon>Marinilabiliales</taxon>
        <taxon>Marinilabiliaceae</taxon>
        <taxon>Geofilum</taxon>
    </lineage>
</organism>
<evidence type="ECO:0000256" key="3">
    <source>
        <dbReference type="RuleBase" id="RU000363"/>
    </source>
</evidence>
<keyword evidence="2" id="KW-0560">Oxidoreductase</keyword>
<dbReference type="GO" id="GO:0016491">
    <property type="term" value="F:oxidoreductase activity"/>
    <property type="evidence" value="ECO:0007669"/>
    <property type="project" value="UniProtKB-KW"/>
</dbReference>
<keyword evidence="5" id="KW-1185">Reference proteome</keyword>
<dbReference type="STRING" id="1236989.JCM15548_14246"/>
<dbReference type="PANTHER" id="PTHR44196">
    <property type="entry name" value="DEHYDROGENASE/REDUCTASE SDR FAMILY MEMBER 7B"/>
    <property type="match status" value="1"/>
</dbReference>
<evidence type="ECO:0000313" key="4">
    <source>
        <dbReference type="EMBL" id="GAO31844.1"/>
    </source>
</evidence>
<dbReference type="PRINTS" id="PR00080">
    <property type="entry name" value="SDRFAMILY"/>
</dbReference>
<comment type="caution">
    <text evidence="4">The sequence shown here is derived from an EMBL/GenBank/DDBJ whole genome shotgun (WGS) entry which is preliminary data.</text>
</comment>
<dbReference type="AlphaFoldDB" id="A0A0E9M2S9"/>
<dbReference type="GO" id="GO:0016020">
    <property type="term" value="C:membrane"/>
    <property type="evidence" value="ECO:0007669"/>
    <property type="project" value="TreeGrafter"/>
</dbReference>
<protein>
    <submittedName>
        <fullName evidence="4">Short-chain dehydrogenase/reductase SDR</fullName>
    </submittedName>
</protein>
<dbReference type="PANTHER" id="PTHR44196:SF1">
    <property type="entry name" value="DEHYDROGENASE_REDUCTASE SDR FAMILY MEMBER 7B"/>
    <property type="match status" value="1"/>
</dbReference>
<dbReference type="InterPro" id="IPR020904">
    <property type="entry name" value="Sc_DH/Rdtase_CS"/>
</dbReference>
<comment type="similarity">
    <text evidence="1 3">Belongs to the short-chain dehydrogenases/reductases (SDR) family.</text>
</comment>
<evidence type="ECO:0000313" key="5">
    <source>
        <dbReference type="Proteomes" id="UP000032900"/>
    </source>
</evidence>
<dbReference type="SUPFAM" id="SSF51735">
    <property type="entry name" value="NAD(P)-binding Rossmann-fold domains"/>
    <property type="match status" value="1"/>
</dbReference>
<evidence type="ECO:0000256" key="1">
    <source>
        <dbReference type="ARBA" id="ARBA00006484"/>
    </source>
</evidence>